<organism evidence="1">
    <name type="scientific">Terrestrivirus sp</name>
    <dbReference type="NCBI Taxonomy" id="2487775"/>
    <lineage>
        <taxon>Viruses</taxon>
        <taxon>Varidnaviria</taxon>
        <taxon>Bamfordvirae</taxon>
        <taxon>Nucleocytoviricota</taxon>
        <taxon>Megaviricetes</taxon>
        <taxon>Imitervirales</taxon>
        <taxon>Mimiviridae</taxon>
        <taxon>Klosneuvirinae</taxon>
    </lineage>
</organism>
<gene>
    <name evidence="1" type="ORF">Terrestrivirus7_59</name>
</gene>
<sequence>MDALDNLRQKTYLIGNKAMNLLVIRLTKTGKLGESRPCYHCLQRLNDCGVKIKYVYYSTADGRIMREKLSEMMDSPKTYISLGNRRRILKNQCNQTDQTTKVNRTEINIEMLVRRTVYTNVLII</sequence>
<evidence type="ECO:0000313" key="1">
    <source>
        <dbReference type="EMBL" id="AYV76506.1"/>
    </source>
</evidence>
<evidence type="ECO:0008006" key="2">
    <source>
        <dbReference type="Google" id="ProtNLM"/>
    </source>
</evidence>
<name>A0A3G4ZNP9_9VIRU</name>
<dbReference type="EMBL" id="MK071985">
    <property type="protein sequence ID" value="AYV76506.1"/>
    <property type="molecule type" value="Genomic_DNA"/>
</dbReference>
<protein>
    <recommendedName>
        <fullName evidence="2">Cytidine deaminase</fullName>
    </recommendedName>
</protein>
<accession>A0A3G4ZNP9</accession>
<proteinExistence type="predicted"/>
<reference evidence="1" key="1">
    <citation type="submission" date="2018-10" db="EMBL/GenBank/DDBJ databases">
        <title>Hidden diversity of soil giant viruses.</title>
        <authorList>
            <person name="Schulz F."/>
            <person name="Alteio L."/>
            <person name="Goudeau D."/>
            <person name="Ryan E.M."/>
            <person name="Malmstrom R.R."/>
            <person name="Blanchard J."/>
            <person name="Woyke T."/>
        </authorList>
    </citation>
    <scope>NUCLEOTIDE SEQUENCE</scope>
    <source>
        <strain evidence="1">TEV1</strain>
    </source>
</reference>